<organism evidence="1 2">
    <name type="scientific">Vaccinium darrowii</name>
    <dbReference type="NCBI Taxonomy" id="229202"/>
    <lineage>
        <taxon>Eukaryota</taxon>
        <taxon>Viridiplantae</taxon>
        <taxon>Streptophyta</taxon>
        <taxon>Embryophyta</taxon>
        <taxon>Tracheophyta</taxon>
        <taxon>Spermatophyta</taxon>
        <taxon>Magnoliopsida</taxon>
        <taxon>eudicotyledons</taxon>
        <taxon>Gunneridae</taxon>
        <taxon>Pentapetalae</taxon>
        <taxon>asterids</taxon>
        <taxon>Ericales</taxon>
        <taxon>Ericaceae</taxon>
        <taxon>Vaccinioideae</taxon>
        <taxon>Vaccinieae</taxon>
        <taxon>Vaccinium</taxon>
    </lineage>
</organism>
<reference evidence="1 2" key="1">
    <citation type="journal article" date="2021" name="Hortic Res">
        <title>High-quality reference genome and annotation aids understanding of berry development for evergreen blueberry (Vaccinium darrowii).</title>
        <authorList>
            <person name="Yu J."/>
            <person name="Hulse-Kemp A.M."/>
            <person name="Babiker E."/>
            <person name="Staton M."/>
        </authorList>
    </citation>
    <scope>NUCLEOTIDE SEQUENCE [LARGE SCALE GENOMIC DNA]</scope>
    <source>
        <strain evidence="2">cv. NJ 8807/NJ 8810</strain>
        <tissue evidence="1">Young leaf</tissue>
    </source>
</reference>
<comment type="caution">
    <text evidence="1">The sequence shown here is derived from an EMBL/GenBank/DDBJ whole genome shotgun (WGS) entry which is preliminary data.</text>
</comment>
<evidence type="ECO:0000313" key="1">
    <source>
        <dbReference type="EMBL" id="KAH7849403.1"/>
    </source>
</evidence>
<name>A0ACB7Y7D4_9ERIC</name>
<gene>
    <name evidence="1" type="ORF">Vadar_017364</name>
</gene>
<evidence type="ECO:0000313" key="2">
    <source>
        <dbReference type="Proteomes" id="UP000828048"/>
    </source>
</evidence>
<accession>A0ACB7Y7D4</accession>
<keyword evidence="2" id="KW-1185">Reference proteome</keyword>
<protein>
    <submittedName>
        <fullName evidence="1">Uncharacterized protein</fullName>
    </submittedName>
</protein>
<dbReference type="Proteomes" id="UP000828048">
    <property type="component" value="Chromosome 7"/>
</dbReference>
<sequence length="111" mass="12398">MVNIFSMLVSDALDRDIWTPLCPEEYDTCGSPSRSMGSAFIKRLGLCPDVYASSPSHRFFRCVSGKGVTPILPTSLCDVGSARLESLAKRKLWNMRKQLDMSTFKNTDDKT</sequence>
<proteinExistence type="predicted"/>
<dbReference type="EMBL" id="CM037157">
    <property type="protein sequence ID" value="KAH7849403.1"/>
    <property type="molecule type" value="Genomic_DNA"/>
</dbReference>